<dbReference type="PANTHER" id="PTHR38602">
    <property type="entry name" value="INNER MEMBRANE PROTEIN-RELATED"/>
    <property type="match status" value="1"/>
</dbReference>
<evidence type="ECO:0000313" key="2">
    <source>
        <dbReference type="EMBL" id="MBK1633127.1"/>
    </source>
</evidence>
<evidence type="ECO:0000313" key="3">
    <source>
        <dbReference type="Proteomes" id="UP000748752"/>
    </source>
</evidence>
<dbReference type="PANTHER" id="PTHR38602:SF1">
    <property type="entry name" value="INNER MEMBRANE PROTEIN"/>
    <property type="match status" value="1"/>
</dbReference>
<evidence type="ECO:0000256" key="1">
    <source>
        <dbReference type="SAM" id="Phobius"/>
    </source>
</evidence>
<keyword evidence="1" id="KW-0812">Transmembrane</keyword>
<dbReference type="EMBL" id="NRRV01000069">
    <property type="protein sequence ID" value="MBK1633127.1"/>
    <property type="molecule type" value="Genomic_DNA"/>
</dbReference>
<keyword evidence="1" id="KW-1133">Transmembrane helix</keyword>
<dbReference type="InterPro" id="IPR019201">
    <property type="entry name" value="DUF2065"/>
</dbReference>
<feature type="transmembrane region" description="Helical" evidence="1">
    <location>
        <begin position="44"/>
        <end position="60"/>
    </location>
</feature>
<comment type="caution">
    <text evidence="2">The sequence shown here is derived from an EMBL/GenBank/DDBJ whole genome shotgun (WGS) entry which is preliminary data.</text>
</comment>
<proteinExistence type="predicted"/>
<protein>
    <submittedName>
        <fullName evidence="2">DUF2065 domain-containing protein</fullName>
    </submittedName>
</protein>
<keyword evidence="3" id="KW-1185">Reference proteome</keyword>
<reference evidence="2 3" key="1">
    <citation type="journal article" date="2020" name="Microorganisms">
        <title>Osmotic Adaptation and Compatible Solute Biosynthesis of Phototrophic Bacteria as Revealed from Genome Analyses.</title>
        <authorList>
            <person name="Imhoff J.F."/>
            <person name="Rahn T."/>
            <person name="Kunzel S."/>
            <person name="Keller A."/>
            <person name="Neulinger S.C."/>
        </authorList>
    </citation>
    <scope>NUCLEOTIDE SEQUENCE [LARGE SCALE GENOMIC DNA]</scope>
    <source>
        <strain evidence="2 3">DSM 6210</strain>
    </source>
</reference>
<keyword evidence="1" id="KW-0472">Membrane</keyword>
<gene>
    <name evidence="2" type="ORF">CKO31_20705</name>
</gene>
<sequence>MWHELLVALALLLVIEGVLPFLAPSLMRRVLLEVAQQNNRSLRVSGLLSMLAGVAFLYLIN</sequence>
<accession>A0ABS1CMF0</accession>
<organism evidence="2 3">
    <name type="scientific">Thiohalocapsa halophila</name>
    <dbReference type="NCBI Taxonomy" id="69359"/>
    <lineage>
        <taxon>Bacteria</taxon>
        <taxon>Pseudomonadati</taxon>
        <taxon>Pseudomonadota</taxon>
        <taxon>Gammaproteobacteria</taxon>
        <taxon>Chromatiales</taxon>
        <taxon>Chromatiaceae</taxon>
        <taxon>Thiohalocapsa</taxon>
    </lineage>
</organism>
<dbReference type="Pfam" id="PF09838">
    <property type="entry name" value="DUF2065"/>
    <property type="match status" value="1"/>
</dbReference>
<dbReference type="Proteomes" id="UP000748752">
    <property type="component" value="Unassembled WGS sequence"/>
</dbReference>
<name>A0ABS1CMF0_9GAMM</name>
<dbReference type="RefSeq" id="WP_200241134.1">
    <property type="nucleotide sequence ID" value="NZ_NRRV01000069.1"/>
</dbReference>